<evidence type="ECO:0000256" key="2">
    <source>
        <dbReference type="ARBA" id="ARBA00009677"/>
    </source>
</evidence>
<gene>
    <name evidence="9" type="ORF">HDF09_000368</name>
</gene>
<feature type="domain" description="Flagellar basal-body/hook protein C-terminal" evidence="8">
    <location>
        <begin position="129"/>
        <end position="172"/>
    </location>
</feature>
<evidence type="ECO:0000259" key="7">
    <source>
        <dbReference type="Pfam" id="PF00460"/>
    </source>
</evidence>
<evidence type="ECO:0000256" key="1">
    <source>
        <dbReference type="ARBA" id="ARBA00004117"/>
    </source>
</evidence>
<organism evidence="9 10">
    <name type="scientific">Tunturiibacter empetritectus</name>
    <dbReference type="NCBI Taxonomy" id="3069691"/>
    <lineage>
        <taxon>Bacteria</taxon>
        <taxon>Pseudomonadati</taxon>
        <taxon>Acidobacteriota</taxon>
        <taxon>Terriglobia</taxon>
        <taxon>Terriglobales</taxon>
        <taxon>Acidobacteriaceae</taxon>
        <taxon>Tunturiibacter</taxon>
    </lineage>
</organism>
<accession>A0A7W8MPQ4</accession>
<evidence type="ECO:0000313" key="10">
    <source>
        <dbReference type="Proteomes" id="UP000568106"/>
    </source>
</evidence>
<dbReference type="GO" id="GO:0071978">
    <property type="term" value="P:bacterial-type flagellum-dependent swarming motility"/>
    <property type="evidence" value="ECO:0007669"/>
    <property type="project" value="TreeGrafter"/>
</dbReference>
<feature type="domain" description="Flagellar basal body rod protein N-terminal" evidence="7">
    <location>
        <begin position="7"/>
        <end position="34"/>
    </location>
</feature>
<dbReference type="InterPro" id="IPR010930">
    <property type="entry name" value="Flg_bb/hook_C_dom"/>
</dbReference>
<name>A0A7W8MPQ4_9BACT</name>
<dbReference type="InterPro" id="IPR019776">
    <property type="entry name" value="Flagellar_basal_body_rod_CS"/>
</dbReference>
<keyword evidence="4 6" id="KW-0975">Bacterial flagellum</keyword>
<dbReference type="Pfam" id="PF06429">
    <property type="entry name" value="Flg_bbr_C"/>
    <property type="match status" value="1"/>
</dbReference>
<sequence length="175" mass="18132">MNIFGVMDVSGSALKAERVRAEVVASNMANAETTRTPEGGPYQRHHVVFEAQNGGTFQDSMVNQLNGGSSISTGSGFKNIYTGGISGGLSGDLTAANPTPGGVEVTGVIADASKPLQRYDPSHPDAGADGFVAYPDINPLTEMVDLMGATRSYGMNASAITAEKSIFNSSLDLLK</sequence>
<comment type="caution">
    <text evidence="9">The sequence shown here is derived from an EMBL/GenBank/DDBJ whole genome shotgun (WGS) entry which is preliminary data.</text>
</comment>
<dbReference type="InterPro" id="IPR006299">
    <property type="entry name" value="FlgC"/>
</dbReference>
<evidence type="ECO:0000256" key="5">
    <source>
        <dbReference type="ARBA" id="ARBA00025933"/>
    </source>
</evidence>
<dbReference type="GO" id="GO:0030694">
    <property type="term" value="C:bacterial-type flagellum basal body, rod"/>
    <property type="evidence" value="ECO:0007669"/>
    <property type="project" value="UniProtKB-UniRule"/>
</dbReference>
<dbReference type="PROSITE" id="PS00588">
    <property type="entry name" value="FLAGELLA_BB_ROD"/>
    <property type="match status" value="1"/>
</dbReference>
<dbReference type="PANTHER" id="PTHR30435">
    <property type="entry name" value="FLAGELLAR PROTEIN"/>
    <property type="match status" value="1"/>
</dbReference>
<keyword evidence="9" id="KW-0966">Cell projection</keyword>
<dbReference type="PANTHER" id="PTHR30435:SF2">
    <property type="entry name" value="FLAGELLAR BASAL-BODY ROD PROTEIN FLGC"/>
    <property type="match status" value="1"/>
</dbReference>
<dbReference type="EMBL" id="JACHDY010000001">
    <property type="protein sequence ID" value="MBB5315718.1"/>
    <property type="molecule type" value="Genomic_DNA"/>
</dbReference>
<comment type="subunit">
    <text evidence="5 6">The basal body constitutes a major portion of the flagellar organelle and consists of four rings (L,P,S, and M) mounted on a central rod. The rod consists of about 26 subunits of FlgG in the distal portion, and FlgB, FlgC and FlgF are thought to build up the proximal portion of the rod with about 6 subunits each.</text>
</comment>
<dbReference type="Pfam" id="PF00460">
    <property type="entry name" value="Flg_bb_rod"/>
    <property type="match status" value="1"/>
</dbReference>
<evidence type="ECO:0000259" key="8">
    <source>
        <dbReference type="Pfam" id="PF06429"/>
    </source>
</evidence>
<keyword evidence="9" id="KW-0282">Flagellum</keyword>
<comment type="subcellular location">
    <subcellularLocation>
        <location evidence="1 6">Bacterial flagellum basal body</location>
    </subcellularLocation>
</comment>
<keyword evidence="9" id="KW-0969">Cilium</keyword>
<evidence type="ECO:0000313" key="9">
    <source>
        <dbReference type="EMBL" id="MBB5315718.1"/>
    </source>
</evidence>
<proteinExistence type="inferred from homology"/>
<dbReference type="Proteomes" id="UP000568106">
    <property type="component" value="Unassembled WGS sequence"/>
</dbReference>
<dbReference type="InterPro" id="IPR001444">
    <property type="entry name" value="Flag_bb_rod_N"/>
</dbReference>
<keyword evidence="10" id="KW-1185">Reference proteome</keyword>
<evidence type="ECO:0000256" key="4">
    <source>
        <dbReference type="ARBA" id="ARBA00023143"/>
    </source>
</evidence>
<reference evidence="9" key="1">
    <citation type="submission" date="2020-08" db="EMBL/GenBank/DDBJ databases">
        <title>Genomic Encyclopedia of Type Strains, Phase IV (KMG-V): Genome sequencing to study the core and pangenomes of soil and plant-associated prokaryotes.</title>
        <authorList>
            <person name="Whitman W."/>
        </authorList>
    </citation>
    <scope>NUCLEOTIDE SEQUENCE [LARGE SCALE GENOMIC DNA]</scope>
    <source>
        <strain evidence="9">M8UP27</strain>
    </source>
</reference>
<evidence type="ECO:0000256" key="3">
    <source>
        <dbReference type="ARBA" id="ARBA00017941"/>
    </source>
</evidence>
<dbReference type="AlphaFoldDB" id="A0A7W8MPQ4"/>
<evidence type="ECO:0000256" key="6">
    <source>
        <dbReference type="RuleBase" id="RU362062"/>
    </source>
</evidence>
<comment type="similarity">
    <text evidence="2">Belongs to the flagella basal body rod proteins family.</text>
</comment>
<dbReference type="NCBIfam" id="TIGR01395">
    <property type="entry name" value="FlgC"/>
    <property type="match status" value="1"/>
</dbReference>
<protein>
    <recommendedName>
        <fullName evidence="3 6">Flagellar basal-body rod protein FlgC</fullName>
    </recommendedName>
</protein>